<gene>
    <name evidence="2" type="ORF">Tco025E_06752</name>
</gene>
<evidence type="ECO:0000313" key="3">
    <source>
        <dbReference type="Proteomes" id="UP000284403"/>
    </source>
</evidence>
<proteinExistence type="predicted"/>
<dbReference type="AlphaFoldDB" id="A0A422NYT8"/>
<organism evidence="2 3">
    <name type="scientific">Trypanosoma conorhini</name>
    <dbReference type="NCBI Taxonomy" id="83891"/>
    <lineage>
        <taxon>Eukaryota</taxon>
        <taxon>Discoba</taxon>
        <taxon>Euglenozoa</taxon>
        <taxon>Kinetoplastea</taxon>
        <taxon>Metakinetoplastina</taxon>
        <taxon>Trypanosomatida</taxon>
        <taxon>Trypanosomatidae</taxon>
        <taxon>Trypanosoma</taxon>
    </lineage>
</organism>
<name>A0A422NYT8_9TRYP</name>
<accession>A0A422NYT8</accession>
<dbReference type="GeneID" id="40320363"/>
<feature type="region of interest" description="Disordered" evidence="1">
    <location>
        <begin position="169"/>
        <end position="190"/>
    </location>
</feature>
<sequence length="532" mass="57496">MVLVLIDFSVGEMRGGGGAVSSPREGSFAYTSPILASRRTSQRGGGPVGAQRGQLGELRGGNRGRAAAAASSSPTRHGSFLLAGLQKEHGGFFTPSRRSTVASAASAPTLGAALWTASTGHEYNIPVEGAPSPCQQVVGVPKKRGPLAASVEGLDAVRDEKFLWSGQTPLQTRGTSSAPMKSAGRGRSHESLMAPKWETTDRIESVARRQAMQLIAAAQGATLPMGVKTAGFLGDPAADDCDHDETACVALSYSFEAELRGRLLVEHVALWLQEDIARQKLHMCEDHARRMVLMQMAVTMQVAQNKRQHAARRRGFESNATQLAQEERDTLLASIGNLETEEEELLQRVERVEQQTTWNQQQLSMQEQETLAYIKMERHARIGQLRQLELRLEEALERRKRVVLDTAFGHNQGSLLSFTAPRRRDSSRGVKETDAAPRCTLRGTTFLGDHHSEYLPEHTPDSASAGNAPVIAAKDAMASCREFATYSTSFSSFPTAPLLPAALSVSPSTAGRGAFATVLREAMTAATALRQK</sequence>
<evidence type="ECO:0000313" key="2">
    <source>
        <dbReference type="EMBL" id="RNF10672.1"/>
    </source>
</evidence>
<feature type="region of interest" description="Disordered" evidence="1">
    <location>
        <begin position="33"/>
        <end position="73"/>
    </location>
</feature>
<comment type="caution">
    <text evidence="2">The sequence shown here is derived from an EMBL/GenBank/DDBJ whole genome shotgun (WGS) entry which is preliminary data.</text>
</comment>
<protein>
    <submittedName>
        <fullName evidence="2">Uncharacterized protein</fullName>
    </submittedName>
</protein>
<keyword evidence="3" id="KW-1185">Reference proteome</keyword>
<dbReference type="EMBL" id="MKKU01000477">
    <property type="protein sequence ID" value="RNF10672.1"/>
    <property type="molecule type" value="Genomic_DNA"/>
</dbReference>
<dbReference type="RefSeq" id="XP_029226258.1">
    <property type="nucleotide sequence ID" value="XM_029373624.1"/>
</dbReference>
<reference evidence="2 3" key="1">
    <citation type="journal article" date="2018" name="BMC Genomics">
        <title>Genomic comparison of Trypanosoma conorhini and Trypanosoma rangeli to Trypanosoma cruzi strains of high and low virulence.</title>
        <authorList>
            <person name="Bradwell K.R."/>
            <person name="Koparde V.N."/>
            <person name="Matveyev A.V."/>
            <person name="Serrano M.G."/>
            <person name="Alves J.M."/>
            <person name="Parikh H."/>
            <person name="Huang B."/>
            <person name="Lee V."/>
            <person name="Espinosa-Alvarez O."/>
            <person name="Ortiz P.A."/>
            <person name="Costa-Martins A.G."/>
            <person name="Teixeira M.M."/>
            <person name="Buck G.A."/>
        </authorList>
    </citation>
    <scope>NUCLEOTIDE SEQUENCE [LARGE SCALE GENOMIC DNA]</scope>
    <source>
        <strain evidence="2 3">025E</strain>
    </source>
</reference>
<dbReference type="Proteomes" id="UP000284403">
    <property type="component" value="Unassembled WGS sequence"/>
</dbReference>
<feature type="compositionally biased region" description="Polar residues" evidence="1">
    <location>
        <begin position="169"/>
        <end position="179"/>
    </location>
</feature>
<evidence type="ECO:0000256" key="1">
    <source>
        <dbReference type="SAM" id="MobiDB-lite"/>
    </source>
</evidence>
<dbReference type="OrthoDB" id="243501at2759"/>